<dbReference type="Proteomes" id="UP000265040">
    <property type="component" value="Chromosome 18"/>
</dbReference>
<dbReference type="SMART" id="SM00409">
    <property type="entry name" value="IG"/>
    <property type="match status" value="1"/>
</dbReference>
<protein>
    <recommendedName>
        <fullName evidence="13">Ig-like domain-containing protein</fullName>
    </recommendedName>
</protein>
<feature type="region of interest" description="Disordered" evidence="10">
    <location>
        <begin position="642"/>
        <end position="715"/>
    </location>
</feature>
<comment type="similarity">
    <text evidence="9">Belongs to the SKINT family.</text>
</comment>
<dbReference type="AlphaFoldDB" id="A0A7N6BQ34"/>
<reference evidence="14" key="1">
    <citation type="submission" date="2021-04" db="EMBL/GenBank/DDBJ databases">
        <authorList>
            <consortium name="Wellcome Sanger Institute Data Sharing"/>
        </authorList>
    </citation>
    <scope>NUCLEOTIDE SEQUENCE [LARGE SCALE GENOMIC DNA]</scope>
</reference>
<evidence type="ECO:0000256" key="7">
    <source>
        <dbReference type="ARBA" id="ARBA00023180"/>
    </source>
</evidence>
<feature type="region of interest" description="Disordered" evidence="10">
    <location>
        <begin position="417"/>
        <end position="457"/>
    </location>
</feature>
<dbReference type="InterPro" id="IPR053896">
    <property type="entry name" value="BTN3A2-like_Ig-C"/>
</dbReference>
<evidence type="ECO:0000313" key="15">
    <source>
        <dbReference type="Proteomes" id="UP000265040"/>
    </source>
</evidence>
<keyword evidence="7" id="KW-0325">Glycoprotein</keyword>
<dbReference type="PANTHER" id="PTHR24100:SF151">
    <property type="entry name" value="ICOS LIGAND"/>
    <property type="match status" value="1"/>
</dbReference>
<sequence>MHQMNRLSIPPQLRTTSVLVVHLLLIHFTTGQSKLIGSSQPIVATVGDDIILPCHLEPAVDVAAKTLEWTRSDLEPRFVFVWRAGQDFVTIKNPSYKGRTSLFTDELKHGNISLKLSEVKPADEGKYRCYVPDNNEESFVELVVASAAAASPVITLERIDRDEEGVILQCESKGWYPEPELLWLDAEGKILSAGPTETVRGPDDLYTVSSRVTVEKRHSNNIICRVQQSNINQIRETQIHISDDFCKVQSISPLTAGFAVIVVICIILLLLLVFVVWKRKLNKTNDKEMNKPLKSLKPEEQGEGVHLMTNETVIEGLDNGQEIAPAGCSSFLGKLLTVSRQKFDEEKKKREEAEKEVQTLNEELKNTKEQVNQLKTEVQKHKEEKQRSEDQRQQQEKELETKKQEGNLLTAIKLKLKGDKPGRAETEKEVQITNEQVNPLMTDNQEQRSEDQRQQLEKELEFKIKELKDQVEAEEKKRKDIEDKMEELKKKSKKQNKKEADTLKIKLEQITELKEKLQTEEKKMKDKVEPFKKQLEDIEKKFEDLVNAEEKRKKEVEALKKQLEIKITELQNEKKSKKDVEIKQLGKTIIELKEKLQPDDKRMEKVKTLMKQLDEICKKLPAEEQNKMKDTGTLMTELEKKNTEVEPQELNDISQTGQSSVSVADPNTVNQQATNPVGIPSVMSTQNPTVNNTMKKDTLETQPVHCHPDEQKNNV</sequence>
<comment type="subcellular location">
    <subcellularLocation>
        <location evidence="1">Membrane</location>
    </subcellularLocation>
</comment>
<feature type="region of interest" description="Disordered" evidence="10">
    <location>
        <begin position="470"/>
        <end position="499"/>
    </location>
</feature>
<dbReference type="Ensembl" id="ENSATET00000065064.2">
    <property type="protein sequence ID" value="ENSATEP00000066209.1"/>
    <property type="gene ID" value="ENSATEG00000028034.2"/>
</dbReference>
<keyword evidence="2 11" id="KW-0812">Transmembrane</keyword>
<feature type="chain" id="PRO_5030967267" description="Ig-like domain-containing protein" evidence="12">
    <location>
        <begin position="32"/>
        <end position="715"/>
    </location>
</feature>
<name>A0A7N6BQ34_ANATE</name>
<dbReference type="InterPro" id="IPR036179">
    <property type="entry name" value="Ig-like_dom_sf"/>
</dbReference>
<evidence type="ECO:0000256" key="2">
    <source>
        <dbReference type="ARBA" id="ARBA00022692"/>
    </source>
</evidence>
<keyword evidence="5 11" id="KW-0472">Membrane</keyword>
<feature type="domain" description="Ig-like" evidence="13">
    <location>
        <begin position="152"/>
        <end position="240"/>
    </location>
</feature>
<feature type="transmembrane region" description="Helical" evidence="11">
    <location>
        <begin position="256"/>
        <end position="277"/>
    </location>
</feature>
<keyword evidence="8" id="KW-0393">Immunoglobulin domain</keyword>
<dbReference type="GeneTree" id="ENSGT01050000244843"/>
<dbReference type="GO" id="GO:0050852">
    <property type="term" value="P:T cell receptor signaling pathway"/>
    <property type="evidence" value="ECO:0007669"/>
    <property type="project" value="TreeGrafter"/>
</dbReference>
<dbReference type="FunFam" id="2.60.40.10:FF:000142">
    <property type="entry name" value="V-set domain-containing T-cell activation inhibitor 1"/>
    <property type="match status" value="1"/>
</dbReference>
<proteinExistence type="inferred from homology"/>
<reference evidence="14" key="2">
    <citation type="submission" date="2025-08" db="UniProtKB">
        <authorList>
            <consortium name="Ensembl"/>
        </authorList>
    </citation>
    <scope>IDENTIFICATION</scope>
</reference>
<keyword evidence="6" id="KW-1015">Disulfide bond</keyword>
<feature type="compositionally biased region" description="Polar residues" evidence="10">
    <location>
        <begin position="682"/>
        <end position="693"/>
    </location>
</feature>
<evidence type="ECO:0000256" key="8">
    <source>
        <dbReference type="ARBA" id="ARBA00023319"/>
    </source>
</evidence>
<feature type="region of interest" description="Disordered" evidence="10">
    <location>
        <begin position="376"/>
        <end position="404"/>
    </location>
</feature>
<evidence type="ECO:0000256" key="12">
    <source>
        <dbReference type="SAM" id="SignalP"/>
    </source>
</evidence>
<dbReference type="Pfam" id="PF22705">
    <property type="entry name" value="C2-set_3"/>
    <property type="match status" value="1"/>
</dbReference>
<feature type="signal peptide" evidence="12">
    <location>
        <begin position="1"/>
        <end position="31"/>
    </location>
</feature>
<keyword evidence="3 12" id="KW-0732">Signal</keyword>
<evidence type="ECO:0000313" key="14">
    <source>
        <dbReference type="Ensembl" id="ENSATEP00000066209.1"/>
    </source>
</evidence>
<dbReference type="InterPro" id="IPR050504">
    <property type="entry name" value="IgSF_BTN/MOG"/>
</dbReference>
<feature type="compositionally biased region" description="Basic and acidic residues" evidence="10">
    <location>
        <begin position="445"/>
        <end position="457"/>
    </location>
</feature>
<evidence type="ECO:0000256" key="9">
    <source>
        <dbReference type="ARBA" id="ARBA00038221"/>
    </source>
</evidence>
<dbReference type="FunFam" id="2.60.40.10:FF:000088">
    <property type="entry name" value="Butyrophilin subfamily 1 member A1"/>
    <property type="match status" value="1"/>
</dbReference>
<dbReference type="PANTHER" id="PTHR24100">
    <property type="entry name" value="BUTYROPHILIN"/>
    <property type="match status" value="1"/>
</dbReference>
<dbReference type="OrthoDB" id="10055806at2759"/>
<dbReference type="InParanoid" id="A0A7N6BQ34"/>
<feature type="compositionally biased region" description="Basic and acidic residues" evidence="10">
    <location>
        <begin position="377"/>
        <end position="404"/>
    </location>
</feature>
<evidence type="ECO:0000256" key="3">
    <source>
        <dbReference type="ARBA" id="ARBA00022729"/>
    </source>
</evidence>
<feature type="compositionally biased region" description="Polar residues" evidence="10">
    <location>
        <begin position="651"/>
        <end position="675"/>
    </location>
</feature>
<feature type="compositionally biased region" description="Polar residues" evidence="10">
    <location>
        <begin position="431"/>
        <end position="444"/>
    </location>
</feature>
<dbReference type="InterPro" id="IPR003599">
    <property type="entry name" value="Ig_sub"/>
</dbReference>
<keyword evidence="4 11" id="KW-1133">Transmembrane helix</keyword>
<feature type="compositionally biased region" description="Basic and acidic residues" evidence="10">
    <location>
        <begin position="706"/>
        <end position="715"/>
    </location>
</feature>
<evidence type="ECO:0000256" key="4">
    <source>
        <dbReference type="ARBA" id="ARBA00022989"/>
    </source>
</evidence>
<accession>A0A7N6BQ34</accession>
<reference evidence="14" key="3">
    <citation type="submission" date="2025-09" db="UniProtKB">
        <authorList>
            <consortium name="Ensembl"/>
        </authorList>
    </citation>
    <scope>IDENTIFICATION</scope>
</reference>
<dbReference type="GO" id="GO:0050863">
    <property type="term" value="P:regulation of T cell activation"/>
    <property type="evidence" value="ECO:0007669"/>
    <property type="project" value="UniProtKB-ARBA"/>
</dbReference>
<dbReference type="GO" id="GO:0042110">
    <property type="term" value="P:T cell activation"/>
    <property type="evidence" value="ECO:0007669"/>
    <property type="project" value="UniProtKB-ARBA"/>
</dbReference>
<keyword evidence="15" id="KW-1185">Reference proteome</keyword>
<feature type="compositionally biased region" description="Basic and acidic residues" evidence="10">
    <location>
        <begin position="417"/>
        <end position="430"/>
    </location>
</feature>
<feature type="domain" description="Ig-like" evidence="13">
    <location>
        <begin position="11"/>
        <end position="145"/>
    </location>
</feature>
<dbReference type="Gene3D" id="2.60.40.10">
    <property type="entry name" value="Immunoglobulins"/>
    <property type="match status" value="2"/>
</dbReference>
<evidence type="ECO:0000256" key="11">
    <source>
        <dbReference type="SAM" id="Phobius"/>
    </source>
</evidence>
<dbReference type="SUPFAM" id="SSF48726">
    <property type="entry name" value="Immunoglobulin"/>
    <property type="match status" value="2"/>
</dbReference>
<dbReference type="GO" id="GO:1903037">
    <property type="term" value="P:regulation of leukocyte cell-cell adhesion"/>
    <property type="evidence" value="ECO:0007669"/>
    <property type="project" value="UniProtKB-ARBA"/>
</dbReference>
<dbReference type="GO" id="GO:0005102">
    <property type="term" value="F:signaling receptor binding"/>
    <property type="evidence" value="ECO:0007669"/>
    <property type="project" value="TreeGrafter"/>
</dbReference>
<evidence type="ECO:0000256" key="10">
    <source>
        <dbReference type="SAM" id="MobiDB-lite"/>
    </source>
</evidence>
<evidence type="ECO:0000259" key="13">
    <source>
        <dbReference type="PROSITE" id="PS50835"/>
    </source>
</evidence>
<evidence type="ECO:0000256" key="6">
    <source>
        <dbReference type="ARBA" id="ARBA00023157"/>
    </source>
</evidence>
<dbReference type="InterPro" id="IPR013783">
    <property type="entry name" value="Ig-like_fold"/>
</dbReference>
<evidence type="ECO:0000256" key="5">
    <source>
        <dbReference type="ARBA" id="ARBA00023136"/>
    </source>
</evidence>
<dbReference type="InterPro" id="IPR007110">
    <property type="entry name" value="Ig-like_dom"/>
</dbReference>
<dbReference type="PROSITE" id="PS50835">
    <property type="entry name" value="IG_LIKE"/>
    <property type="match status" value="2"/>
</dbReference>
<evidence type="ECO:0000256" key="1">
    <source>
        <dbReference type="ARBA" id="ARBA00004370"/>
    </source>
</evidence>
<dbReference type="GO" id="GO:0001817">
    <property type="term" value="P:regulation of cytokine production"/>
    <property type="evidence" value="ECO:0007669"/>
    <property type="project" value="TreeGrafter"/>
</dbReference>
<dbReference type="InterPro" id="IPR013106">
    <property type="entry name" value="Ig_V-set"/>
</dbReference>
<dbReference type="Pfam" id="PF07686">
    <property type="entry name" value="V-set"/>
    <property type="match status" value="1"/>
</dbReference>
<feature type="compositionally biased region" description="Basic and acidic residues" evidence="10">
    <location>
        <begin position="470"/>
        <end position="489"/>
    </location>
</feature>
<dbReference type="GO" id="GO:0009897">
    <property type="term" value="C:external side of plasma membrane"/>
    <property type="evidence" value="ECO:0007669"/>
    <property type="project" value="TreeGrafter"/>
</dbReference>
<organism evidence="14 15">
    <name type="scientific">Anabas testudineus</name>
    <name type="common">Climbing perch</name>
    <name type="synonym">Anthias testudineus</name>
    <dbReference type="NCBI Taxonomy" id="64144"/>
    <lineage>
        <taxon>Eukaryota</taxon>
        <taxon>Metazoa</taxon>
        <taxon>Chordata</taxon>
        <taxon>Craniata</taxon>
        <taxon>Vertebrata</taxon>
        <taxon>Euteleostomi</taxon>
        <taxon>Actinopterygii</taxon>
        <taxon>Neopterygii</taxon>
        <taxon>Teleostei</taxon>
        <taxon>Neoteleostei</taxon>
        <taxon>Acanthomorphata</taxon>
        <taxon>Anabantaria</taxon>
        <taxon>Anabantiformes</taxon>
        <taxon>Anabantoidei</taxon>
        <taxon>Anabantidae</taxon>
        <taxon>Anabas</taxon>
    </lineage>
</organism>